<name>A0AAD4YTK2_PRUDU</name>
<dbReference type="EMBL" id="JAJFAZ020000007">
    <property type="protein sequence ID" value="KAI5320799.1"/>
    <property type="molecule type" value="Genomic_DNA"/>
</dbReference>
<proteinExistence type="predicted"/>
<accession>A0AAD4YTK2</accession>
<dbReference type="AlphaFoldDB" id="A0AAD4YTK2"/>
<protein>
    <submittedName>
        <fullName evidence="1">Uncharacterized protein</fullName>
    </submittedName>
</protein>
<gene>
    <name evidence="1" type="ORF">L3X38_040507</name>
</gene>
<evidence type="ECO:0000313" key="2">
    <source>
        <dbReference type="Proteomes" id="UP001054821"/>
    </source>
</evidence>
<comment type="caution">
    <text evidence="1">The sequence shown here is derived from an EMBL/GenBank/DDBJ whole genome shotgun (WGS) entry which is preliminary data.</text>
</comment>
<dbReference type="Gene3D" id="3.10.20.30">
    <property type="match status" value="1"/>
</dbReference>
<keyword evidence="2" id="KW-1185">Reference proteome</keyword>
<evidence type="ECO:0000313" key="1">
    <source>
        <dbReference type="EMBL" id="KAI5320799.1"/>
    </source>
</evidence>
<reference evidence="1 2" key="1">
    <citation type="journal article" date="2022" name="G3 (Bethesda)">
        <title>Whole-genome sequence and methylome profiling of the almond [Prunus dulcis (Mill.) D.A. Webb] cultivar 'Nonpareil'.</title>
        <authorList>
            <person name="D'Amico-Willman K.M."/>
            <person name="Ouma W.Z."/>
            <person name="Meulia T."/>
            <person name="Sideli G.M."/>
            <person name="Gradziel T.M."/>
            <person name="Fresnedo-Ramirez J."/>
        </authorList>
    </citation>
    <scope>NUCLEOTIDE SEQUENCE [LARGE SCALE GENOMIC DNA]</scope>
    <source>
        <strain evidence="1">Clone GOH B32 T37-40</strain>
    </source>
</reference>
<organism evidence="1 2">
    <name type="scientific">Prunus dulcis</name>
    <name type="common">Almond</name>
    <name type="synonym">Amygdalus dulcis</name>
    <dbReference type="NCBI Taxonomy" id="3755"/>
    <lineage>
        <taxon>Eukaryota</taxon>
        <taxon>Viridiplantae</taxon>
        <taxon>Streptophyta</taxon>
        <taxon>Embryophyta</taxon>
        <taxon>Tracheophyta</taxon>
        <taxon>Spermatophyta</taxon>
        <taxon>Magnoliopsida</taxon>
        <taxon>eudicotyledons</taxon>
        <taxon>Gunneridae</taxon>
        <taxon>Pentapetalae</taxon>
        <taxon>rosids</taxon>
        <taxon>fabids</taxon>
        <taxon>Rosales</taxon>
        <taxon>Rosaceae</taxon>
        <taxon>Amygdaloideae</taxon>
        <taxon>Amygdaleae</taxon>
        <taxon>Prunus</taxon>
    </lineage>
</organism>
<sequence>MMPTSMPSPKRIQLFESIQAQQHAARQSLPSDPIKITLPDGKVEEGKKWITSPFDIASLWRAMLSLRSSHWTHSTTMWMFGIPSSTPAPTFLGRHLRCSMDASSASVLEPESTPKWICVPLAKRFLNNRTSCR</sequence>
<dbReference type="InterPro" id="IPR012675">
    <property type="entry name" value="Beta-grasp_dom_sf"/>
</dbReference>
<dbReference type="Proteomes" id="UP001054821">
    <property type="component" value="Chromosome 7"/>
</dbReference>